<dbReference type="InterPro" id="IPR030374">
    <property type="entry name" value="PABS"/>
</dbReference>
<dbReference type="InterPro" id="IPR001045">
    <property type="entry name" value="Spermi_synthase"/>
</dbReference>
<proteinExistence type="inferred from homology"/>
<dbReference type="Pfam" id="PF01564">
    <property type="entry name" value="Spermine_synth"/>
    <property type="match status" value="1"/>
</dbReference>
<feature type="domain" description="PABS" evidence="5">
    <location>
        <begin position="15"/>
        <end position="266"/>
    </location>
</feature>
<organism evidence="6">
    <name type="scientific">Florenciella sp. virus SA2</name>
    <dbReference type="NCBI Taxonomy" id="3240092"/>
    <lineage>
        <taxon>Viruses</taxon>
    </lineage>
</organism>
<dbReference type="EMBL" id="PP542043">
    <property type="protein sequence ID" value="XDO01858.1"/>
    <property type="molecule type" value="Genomic_DNA"/>
</dbReference>
<evidence type="ECO:0000256" key="3">
    <source>
        <dbReference type="ARBA" id="ARBA00023115"/>
    </source>
</evidence>
<evidence type="ECO:0000313" key="6">
    <source>
        <dbReference type="EMBL" id="XDO01858.1"/>
    </source>
</evidence>
<keyword evidence="4" id="KW-0812">Transmembrane</keyword>
<protein>
    <submittedName>
        <fullName evidence="6">Spermidine Synthase</fullName>
    </submittedName>
</protein>
<evidence type="ECO:0000256" key="2">
    <source>
        <dbReference type="ARBA" id="ARBA00022679"/>
    </source>
</evidence>
<dbReference type="CDD" id="cd02440">
    <property type="entry name" value="AdoMet_MTases"/>
    <property type="match status" value="1"/>
</dbReference>
<keyword evidence="4" id="KW-1133">Transmembrane helix</keyword>
<keyword evidence="2" id="KW-0808">Transferase</keyword>
<evidence type="ECO:0000259" key="5">
    <source>
        <dbReference type="PROSITE" id="PS51006"/>
    </source>
</evidence>
<evidence type="ECO:0000256" key="4">
    <source>
        <dbReference type="SAM" id="Phobius"/>
    </source>
</evidence>
<comment type="similarity">
    <text evidence="1">Belongs to the spermidine/spermine synthase family.</text>
</comment>
<keyword evidence="3" id="KW-0620">Polyamine biosynthesis</keyword>
<evidence type="ECO:0000256" key="1">
    <source>
        <dbReference type="ARBA" id="ARBA00007867"/>
    </source>
</evidence>
<dbReference type="PANTHER" id="PTHR43317">
    <property type="entry name" value="THERMOSPERMINE SYNTHASE ACAULIS5"/>
    <property type="match status" value="1"/>
</dbReference>
<dbReference type="InterPro" id="IPR029063">
    <property type="entry name" value="SAM-dependent_MTases_sf"/>
</dbReference>
<dbReference type="HAMAP" id="MF_00198">
    <property type="entry name" value="Spermidine_synth"/>
    <property type="match status" value="1"/>
</dbReference>
<feature type="transmembrane region" description="Helical" evidence="4">
    <location>
        <begin position="7"/>
        <end position="25"/>
    </location>
</feature>
<dbReference type="PANTHER" id="PTHR43317:SF1">
    <property type="entry name" value="THERMOSPERMINE SYNTHASE ACAULIS5"/>
    <property type="match status" value="1"/>
</dbReference>
<dbReference type="GO" id="GO:0010487">
    <property type="term" value="F:thermospermine synthase activity"/>
    <property type="evidence" value="ECO:0007669"/>
    <property type="project" value="TreeGrafter"/>
</dbReference>
<accession>A0AB39JCQ9</accession>
<dbReference type="GO" id="GO:0006596">
    <property type="term" value="P:polyamine biosynthetic process"/>
    <property type="evidence" value="ECO:0007669"/>
    <property type="project" value="UniProtKB-KW"/>
</dbReference>
<gene>
    <name evidence="6" type="ORF">FloV-SA2_00032</name>
</gene>
<dbReference type="PROSITE" id="PS51006">
    <property type="entry name" value="PABS_2"/>
    <property type="match status" value="1"/>
</dbReference>
<reference evidence="6" key="1">
    <citation type="submission" date="2024-03" db="EMBL/GenBank/DDBJ databases">
        <title>Eukaryotic viruses encode the ribosomal protein eL40.</title>
        <authorList>
            <person name="Thomy J."/>
            <person name="Schvarcz C.R."/>
            <person name="McBeain K.A."/>
            <person name="Edwards K.F."/>
            <person name="Steward G.F."/>
        </authorList>
    </citation>
    <scope>NUCLEOTIDE SEQUENCE</scope>
    <source>
        <strain evidence="6">FloV-SA2</strain>
    </source>
</reference>
<name>A0AB39JCQ9_9VIRU</name>
<sequence length="299" mass="35569">MSIFIKKYKNLILFIIFIVIISYFLHKNKSNNTIYEGMTYNESQKGIKYIYKDPDNIEIAQLYDYGKCLLINNEIQLCDNKEHVYHDMITHFPIQYLQSYIKNVLIIGGGDLMTLREVMKYNTIENAVMLELNETVVDICKEHFNQDTFEEDSRVEIIYGDANITIDKLDTDYKNSFDLIIVDTTEDSDFNSPIDTIEFFEKCIKLLQPNGLLVKNGERFINLFKEIENTNVISYYVFIPYFENSYPFSILSLKNNDIKEIDIEKNKWDDYNIDCKFYKKKKHNQYLIYDNNNPDDYVF</sequence>
<dbReference type="Gene3D" id="3.40.50.150">
    <property type="entry name" value="Vaccinia Virus protein VP39"/>
    <property type="match status" value="1"/>
</dbReference>
<keyword evidence="4" id="KW-0472">Membrane</keyword>
<dbReference type="SUPFAM" id="SSF53335">
    <property type="entry name" value="S-adenosyl-L-methionine-dependent methyltransferases"/>
    <property type="match status" value="1"/>
</dbReference>